<evidence type="ECO:0000256" key="1">
    <source>
        <dbReference type="SAM" id="MobiDB-lite"/>
    </source>
</evidence>
<feature type="compositionally biased region" description="Low complexity" evidence="1">
    <location>
        <begin position="513"/>
        <end position="522"/>
    </location>
</feature>
<evidence type="ECO:0000313" key="3">
    <source>
        <dbReference type="EMBL" id="CAI5745169.1"/>
    </source>
</evidence>
<feature type="compositionally biased region" description="Basic and acidic residues" evidence="1">
    <location>
        <begin position="296"/>
        <end position="305"/>
    </location>
</feature>
<evidence type="ECO:0000259" key="2">
    <source>
        <dbReference type="Pfam" id="PF18360"/>
    </source>
</evidence>
<dbReference type="AlphaFoldDB" id="A0AAV0V7J3"/>
<dbReference type="EMBL" id="CANTFM010002255">
    <property type="protein sequence ID" value="CAI5745169.1"/>
    <property type="molecule type" value="Genomic_DNA"/>
</dbReference>
<organism evidence="3 4">
    <name type="scientific">Peronospora destructor</name>
    <dbReference type="NCBI Taxonomy" id="86335"/>
    <lineage>
        <taxon>Eukaryota</taxon>
        <taxon>Sar</taxon>
        <taxon>Stramenopiles</taxon>
        <taxon>Oomycota</taxon>
        <taxon>Peronosporomycetes</taxon>
        <taxon>Peronosporales</taxon>
        <taxon>Peronosporaceae</taxon>
        <taxon>Peronospora</taxon>
    </lineage>
</organism>
<feature type="compositionally biased region" description="Low complexity" evidence="1">
    <location>
        <begin position="271"/>
        <end position="293"/>
    </location>
</feature>
<reference evidence="3" key="1">
    <citation type="submission" date="2022-12" db="EMBL/GenBank/DDBJ databases">
        <authorList>
            <person name="Webb A."/>
        </authorList>
    </citation>
    <scope>NUCLEOTIDE SEQUENCE</scope>
    <source>
        <strain evidence="3">Pd1</strain>
    </source>
</reference>
<feature type="compositionally biased region" description="Polar residues" evidence="1">
    <location>
        <begin position="217"/>
        <end position="227"/>
    </location>
</feature>
<feature type="compositionally biased region" description="Basic and acidic residues" evidence="1">
    <location>
        <begin position="41"/>
        <end position="68"/>
    </location>
</feature>
<feature type="compositionally biased region" description="Basic and acidic residues" evidence="1">
    <location>
        <begin position="228"/>
        <end position="242"/>
    </location>
</feature>
<comment type="caution">
    <text evidence="3">The sequence shown here is derived from an EMBL/GenBank/DDBJ whole genome shotgun (WGS) entry which is preliminary data.</text>
</comment>
<dbReference type="InterPro" id="IPR041337">
    <property type="entry name" value="hnRNP_Q_AcD"/>
</dbReference>
<protein>
    <recommendedName>
        <fullName evidence="2">Heterogeneous nuclear ribonucleoprotein Q acidic domain-containing protein</fullName>
    </recommendedName>
</protein>
<dbReference type="Proteomes" id="UP001162029">
    <property type="component" value="Unassembled WGS sequence"/>
</dbReference>
<dbReference type="CDD" id="cd21039">
    <property type="entry name" value="NURR"/>
    <property type="match status" value="2"/>
</dbReference>
<dbReference type="Pfam" id="PF18360">
    <property type="entry name" value="hnRNP_Q_AcD"/>
    <property type="match status" value="2"/>
</dbReference>
<name>A0AAV0V7J3_9STRA</name>
<proteinExistence type="predicted"/>
<keyword evidence="4" id="KW-1185">Reference proteome</keyword>
<feature type="region of interest" description="Disordered" evidence="1">
    <location>
        <begin position="1"/>
        <end position="87"/>
    </location>
</feature>
<feature type="compositionally biased region" description="Basic and acidic residues" evidence="1">
    <location>
        <begin position="495"/>
        <end position="507"/>
    </location>
</feature>
<gene>
    <name evidence="3" type="ORF">PDE001_LOCUS10275</name>
</gene>
<sequence>MEVDHTAANVCGELSTATPAKRKIDGEANVSSDVPVGGNTDSKRPRYVDGNKSPRDDNHRHGRNRCESGDSTLSSSSKQKHHEEDHKGLSAVAWDRLMDFQTTSEFRVTQVSRAAFASVGAMPEFAQISIIARFVRTPMRDIRDKNGQLMRIFREYQKENPQIAVLQPVDAFISDYKSDPRLFRFGYAPPQPATGMSNVQVPYQLDQPPKDLPVKNSPRQARSTVLRSESEQHQQKDVDEFGRAVYLDKGTAHEPIRSVRSTNQRLAADPRLSSRSRQDLSSSSTQAAPPTATGGRAEDPRRRDQSYSQSSIGAGRDPRRRGSSISQEPSPRGVLSGASRAPGSSDLYERLPAPVKAVVNSMRHEGRLQESLNDNVVTRLLHLPERVALQAVENFSNVDLSQVENLQGFLVGIINRVNEKAIASEHQHRPQMASPRGHPPSAIPLDGKYGAPPQGGSVLGGPPQGGRLNSHNVANGGGYRGQPAHMATGPAPTLYERRYDAPQDTRDPRRRQPAPQYGGAPLQGPPPAGIGHIPIGMPSFAVLPLSVQNHVHALVANRTLASLEELGGKCYEVLGQLSEPLANQVLTRFAGANLSNVRNKSGFLIGVVKRARQEYGFD</sequence>
<feature type="region of interest" description="Disordered" evidence="1">
    <location>
        <begin position="427"/>
        <end position="531"/>
    </location>
</feature>
<accession>A0AAV0V7J3</accession>
<feature type="domain" description="Heterogeneous nuclear ribonucleoprotein Q acidic" evidence="2">
    <location>
        <begin position="543"/>
        <end position="612"/>
    </location>
</feature>
<feature type="domain" description="Heterogeneous nuclear ribonucleoprotein Q acidic" evidence="2">
    <location>
        <begin position="351"/>
        <end position="417"/>
    </location>
</feature>
<evidence type="ECO:0000313" key="4">
    <source>
        <dbReference type="Proteomes" id="UP001162029"/>
    </source>
</evidence>
<feature type="region of interest" description="Disordered" evidence="1">
    <location>
        <begin position="194"/>
        <end position="348"/>
    </location>
</feature>